<dbReference type="Gene3D" id="1.10.1070.11">
    <property type="entry name" value="Phosphatidylinositol 3-/4-kinase, catalytic domain"/>
    <property type="match status" value="1"/>
</dbReference>
<dbReference type="GeneID" id="25910177"/>
<name>A0A0L0FPI4_9EUKA</name>
<dbReference type="InterPro" id="IPR036940">
    <property type="entry name" value="PI3/4_kinase_cat_sf"/>
</dbReference>
<proteinExistence type="predicted"/>
<dbReference type="AlphaFoldDB" id="A0A0L0FPI4"/>
<protein>
    <submittedName>
        <fullName evidence="2">Uncharacterized protein</fullName>
    </submittedName>
</protein>
<sequence>MLNFHAKDIHNALGTDRKTWFKFVNSMIAVAVVTAIFDISDRHHNNVLLTPDNTICLIDLSASLGKKAPMDKSLDINPVYLPKRFLDLREYSNVLSEKVWHEPPSDFYAIEHAAMMAYYPLFRDPILKKAMEAVSYKMLKPHKFLALLHERKSTRQSKEGLRNDIVKAMDNSESFHKFVAGITSIVPMN</sequence>
<reference evidence="2 3" key="1">
    <citation type="submission" date="2011-02" db="EMBL/GenBank/DDBJ databases">
        <title>The Genome Sequence of Sphaeroforma arctica JP610.</title>
        <authorList>
            <consortium name="The Broad Institute Genome Sequencing Platform"/>
            <person name="Russ C."/>
            <person name="Cuomo C."/>
            <person name="Young S.K."/>
            <person name="Zeng Q."/>
            <person name="Gargeya S."/>
            <person name="Alvarado L."/>
            <person name="Berlin A."/>
            <person name="Chapman S.B."/>
            <person name="Chen Z."/>
            <person name="Freedman E."/>
            <person name="Gellesch M."/>
            <person name="Goldberg J."/>
            <person name="Griggs A."/>
            <person name="Gujja S."/>
            <person name="Heilman E."/>
            <person name="Heiman D."/>
            <person name="Howarth C."/>
            <person name="Mehta T."/>
            <person name="Neiman D."/>
            <person name="Pearson M."/>
            <person name="Roberts A."/>
            <person name="Saif S."/>
            <person name="Shea T."/>
            <person name="Shenoy N."/>
            <person name="Sisk P."/>
            <person name="Stolte C."/>
            <person name="Sykes S."/>
            <person name="White J."/>
            <person name="Yandava C."/>
            <person name="Burger G."/>
            <person name="Gray M.W."/>
            <person name="Holland P.W.H."/>
            <person name="King N."/>
            <person name="Lang F.B.F."/>
            <person name="Roger A.J."/>
            <person name="Ruiz-Trillo I."/>
            <person name="Haas B."/>
            <person name="Nusbaum C."/>
            <person name="Birren B."/>
        </authorList>
    </citation>
    <scope>NUCLEOTIDE SEQUENCE [LARGE SCALE GENOMIC DNA]</scope>
    <source>
        <strain evidence="2 3">JP610</strain>
    </source>
</reference>
<keyword evidence="3" id="KW-1185">Reference proteome</keyword>
<gene>
    <name evidence="2" type="ORF">SARC_09673</name>
</gene>
<dbReference type="EMBL" id="KQ242610">
    <property type="protein sequence ID" value="KNC77883.1"/>
    <property type="molecule type" value="Genomic_DNA"/>
</dbReference>
<keyword evidence="1" id="KW-1133">Transmembrane helix</keyword>
<dbReference type="Proteomes" id="UP000054560">
    <property type="component" value="Unassembled WGS sequence"/>
</dbReference>
<organism evidence="2 3">
    <name type="scientific">Sphaeroforma arctica JP610</name>
    <dbReference type="NCBI Taxonomy" id="667725"/>
    <lineage>
        <taxon>Eukaryota</taxon>
        <taxon>Ichthyosporea</taxon>
        <taxon>Ichthyophonida</taxon>
        <taxon>Sphaeroforma</taxon>
    </lineage>
</organism>
<feature type="transmembrane region" description="Helical" evidence="1">
    <location>
        <begin position="20"/>
        <end position="39"/>
    </location>
</feature>
<accession>A0A0L0FPI4</accession>
<evidence type="ECO:0000256" key="1">
    <source>
        <dbReference type="SAM" id="Phobius"/>
    </source>
</evidence>
<keyword evidence="1" id="KW-0472">Membrane</keyword>
<evidence type="ECO:0000313" key="3">
    <source>
        <dbReference type="Proteomes" id="UP000054560"/>
    </source>
</evidence>
<evidence type="ECO:0000313" key="2">
    <source>
        <dbReference type="EMBL" id="KNC77883.1"/>
    </source>
</evidence>
<keyword evidence="1" id="KW-0812">Transmembrane</keyword>
<dbReference type="RefSeq" id="XP_014151785.1">
    <property type="nucleotide sequence ID" value="XM_014296310.1"/>
</dbReference>